<comment type="caution">
    <text evidence="2">The sequence shown here is derived from an EMBL/GenBank/DDBJ whole genome shotgun (WGS) entry which is preliminary data.</text>
</comment>
<reference evidence="2" key="1">
    <citation type="journal article" date="2014" name="Int. J. Syst. Evol. Microbiol.">
        <title>Complete genome sequence of Corynebacterium casei LMG S-19264T (=DSM 44701T), isolated from a smear-ripened cheese.</title>
        <authorList>
            <consortium name="US DOE Joint Genome Institute (JGI-PGF)"/>
            <person name="Walter F."/>
            <person name="Albersmeier A."/>
            <person name="Kalinowski J."/>
            <person name="Ruckert C."/>
        </authorList>
    </citation>
    <scope>NUCLEOTIDE SEQUENCE</scope>
    <source>
        <strain evidence="2">CCM 8711</strain>
    </source>
</reference>
<dbReference type="InterPro" id="IPR018713">
    <property type="entry name" value="MPAB/Lcp_cat_dom"/>
</dbReference>
<dbReference type="Proteomes" id="UP000662074">
    <property type="component" value="Unassembled WGS sequence"/>
</dbReference>
<reference evidence="2" key="2">
    <citation type="submission" date="2020-09" db="EMBL/GenBank/DDBJ databases">
        <authorList>
            <person name="Sun Q."/>
            <person name="Sedlacek I."/>
        </authorList>
    </citation>
    <scope>NUCLEOTIDE SEQUENCE</scope>
    <source>
        <strain evidence="2">CCM 8711</strain>
    </source>
</reference>
<name>A0A917N1S1_9SPHI</name>
<dbReference type="AlphaFoldDB" id="A0A917N1S1"/>
<dbReference type="GO" id="GO:0016491">
    <property type="term" value="F:oxidoreductase activity"/>
    <property type="evidence" value="ECO:0007669"/>
    <property type="project" value="InterPro"/>
</dbReference>
<proteinExistence type="predicted"/>
<sequence>MKFFVNEGSIVRKIWGKADTVLFIFAGAAAEFALNKAVDWLYFTGRLPADPLGRLFSTVEYSKRILFSEHEAALKAIDQITAIHQGVEAARGAQIPDWAYRDVLYLLIDYSVRSFELLERDLTNDEKEEVYDVFYRMGQRMQLSGLPHNYTQWQIARAQQLQDNFLKSTFTIDLYKQYRKHLGFLRYHLMKQVQTLLVPAQVRELLGLGRFALLKPVLWGYKLTRLIKLDWLVKEAILPTDYKAQIRSLDHSF</sequence>
<evidence type="ECO:0000313" key="2">
    <source>
        <dbReference type="EMBL" id="GGI51215.1"/>
    </source>
</evidence>
<protein>
    <recommendedName>
        <fullName evidence="1">ER-bound oxygenase mpaB/mpaB'/Rubber oxygenase catalytic domain-containing protein</fullName>
    </recommendedName>
</protein>
<evidence type="ECO:0000259" key="1">
    <source>
        <dbReference type="Pfam" id="PF09995"/>
    </source>
</evidence>
<evidence type="ECO:0000313" key="3">
    <source>
        <dbReference type="Proteomes" id="UP000662074"/>
    </source>
</evidence>
<dbReference type="Pfam" id="PF09995">
    <property type="entry name" value="MPAB_Lcp_cat"/>
    <property type="match status" value="1"/>
</dbReference>
<accession>A0A917N1S1</accession>
<organism evidence="2 3">
    <name type="scientific">Mucilaginibacter galii</name>
    <dbReference type="NCBI Taxonomy" id="2005073"/>
    <lineage>
        <taxon>Bacteria</taxon>
        <taxon>Pseudomonadati</taxon>
        <taxon>Bacteroidota</taxon>
        <taxon>Sphingobacteriia</taxon>
        <taxon>Sphingobacteriales</taxon>
        <taxon>Sphingobacteriaceae</taxon>
        <taxon>Mucilaginibacter</taxon>
    </lineage>
</organism>
<feature type="domain" description="ER-bound oxygenase mpaB/mpaB'/Rubber oxygenase catalytic" evidence="1">
    <location>
        <begin position="43"/>
        <end position="209"/>
    </location>
</feature>
<keyword evidence="3" id="KW-1185">Reference proteome</keyword>
<dbReference type="RefSeq" id="WP_188417095.1">
    <property type="nucleotide sequence ID" value="NZ_BMDO01000006.1"/>
</dbReference>
<gene>
    <name evidence="2" type="ORF">GCM10011425_24270</name>
</gene>
<dbReference type="EMBL" id="BMDO01000006">
    <property type="protein sequence ID" value="GGI51215.1"/>
    <property type="molecule type" value="Genomic_DNA"/>
</dbReference>